<evidence type="ECO:0000313" key="3">
    <source>
        <dbReference type="Proteomes" id="UP000607397"/>
    </source>
</evidence>
<keyword evidence="1" id="KW-0175">Coiled coil</keyword>
<dbReference type="EMBL" id="WVIC01000025">
    <property type="protein sequence ID" value="NCJ07391.1"/>
    <property type="molecule type" value="Genomic_DNA"/>
</dbReference>
<evidence type="ECO:0000256" key="1">
    <source>
        <dbReference type="SAM" id="Coils"/>
    </source>
</evidence>
<accession>A0A8K2A0M0</accession>
<keyword evidence="3" id="KW-1185">Reference proteome</keyword>
<proteinExistence type="predicted"/>
<reference evidence="2" key="1">
    <citation type="submission" date="2019-12" db="EMBL/GenBank/DDBJ databases">
        <title>High-Quality draft genome sequences of three cyanobacteria isolated from the limestone walls of the Old Cathedral of Coimbra.</title>
        <authorList>
            <person name="Tiago I."/>
            <person name="Soares F."/>
            <person name="Portugal A."/>
        </authorList>
    </citation>
    <scope>NUCLEOTIDE SEQUENCE [LARGE SCALE GENOMIC DNA]</scope>
    <source>
        <strain evidence="2">C</strain>
    </source>
</reference>
<evidence type="ECO:0000313" key="2">
    <source>
        <dbReference type="EMBL" id="NCJ07391.1"/>
    </source>
</evidence>
<feature type="coiled-coil region" evidence="1">
    <location>
        <begin position="65"/>
        <end position="153"/>
    </location>
</feature>
<name>A0A8K2A0M0_9CYAN</name>
<dbReference type="SUPFAM" id="SSF58113">
    <property type="entry name" value="Apolipoprotein A-I"/>
    <property type="match status" value="1"/>
</dbReference>
<comment type="caution">
    <text evidence="2">The sequence shown here is derived from an EMBL/GenBank/DDBJ whole genome shotgun (WGS) entry which is preliminary data.</text>
</comment>
<gene>
    <name evidence="2" type="ORF">GS597_12910</name>
</gene>
<sequence>MQRQLQRLEEIIVLEGFKFPLTRRTVVDEEQMLSQLLAVERSIPDTVKHAEYLLQNREEILARAKQYAQETIKSAEQRAAQIADELTIIQQAELEAQKLRKQVQEEIEAIRQRNLSEIERVRRQTQQSIDTMRQTAQKECEQIHREADNYAERVLSDLEHQLGDMLRVIKNGRRHLQGQPRQGSN</sequence>
<dbReference type="AlphaFoldDB" id="A0A8K2A0M0"/>
<dbReference type="Proteomes" id="UP000607397">
    <property type="component" value="Unassembled WGS sequence"/>
</dbReference>
<protein>
    <submittedName>
        <fullName evidence="2">Uncharacterized protein</fullName>
    </submittedName>
</protein>
<organism evidence="2 3">
    <name type="scientific">Petrachloros mirabilis ULC683</name>
    <dbReference type="NCBI Taxonomy" id="2781853"/>
    <lineage>
        <taxon>Bacteria</taxon>
        <taxon>Bacillati</taxon>
        <taxon>Cyanobacteriota</taxon>
        <taxon>Cyanophyceae</taxon>
        <taxon>Synechococcales</taxon>
        <taxon>Petrachlorosaceae</taxon>
        <taxon>Petrachloros</taxon>
        <taxon>Petrachloros mirabilis</taxon>
    </lineage>
</organism>